<dbReference type="Proteomes" id="UP001292094">
    <property type="component" value="Unassembled WGS sequence"/>
</dbReference>
<keyword evidence="2" id="KW-1185">Reference proteome</keyword>
<evidence type="ECO:0000313" key="2">
    <source>
        <dbReference type="Proteomes" id="UP001292094"/>
    </source>
</evidence>
<name>A0AAE1PTL1_9EUCA</name>
<sequence>MSFDVVRLSGWCSRGWLVVRRSVNLWCLLLYLYFIPSAKPLFHFHLIPPSISVPLPPHSTLHLCFTSTSFHPPSLFHLHLIHPPPLFHLHLIPPSISVPSPPHSTLHLCFTSTSFHPPPLFHLHFIHLPPHSICHLIPPSISLPPPPHSTLHLIPPSTSVPSATSFHPTPLFFPRVTFKHIIYTTPTYTGKRNNRKDNNSDKKKCGIWKLL</sequence>
<dbReference type="AlphaFoldDB" id="A0AAE1PTL1"/>
<accession>A0AAE1PTL1</accession>
<dbReference type="EMBL" id="JAWZYT010001244">
    <property type="protein sequence ID" value="KAK4314064.1"/>
    <property type="molecule type" value="Genomic_DNA"/>
</dbReference>
<reference evidence="1" key="1">
    <citation type="submission" date="2023-11" db="EMBL/GenBank/DDBJ databases">
        <title>Genome assemblies of two species of porcelain crab, Petrolisthes cinctipes and Petrolisthes manimaculis (Anomura: Porcellanidae).</title>
        <authorList>
            <person name="Angst P."/>
        </authorList>
    </citation>
    <scope>NUCLEOTIDE SEQUENCE</scope>
    <source>
        <strain evidence="1">PB745_02</strain>
        <tissue evidence="1">Gill</tissue>
    </source>
</reference>
<proteinExistence type="predicted"/>
<protein>
    <submittedName>
        <fullName evidence="1">Uncharacterized protein</fullName>
    </submittedName>
</protein>
<gene>
    <name evidence="1" type="ORF">Pmani_014626</name>
</gene>
<evidence type="ECO:0000313" key="1">
    <source>
        <dbReference type="EMBL" id="KAK4314064.1"/>
    </source>
</evidence>
<organism evidence="1 2">
    <name type="scientific">Petrolisthes manimaculis</name>
    <dbReference type="NCBI Taxonomy" id="1843537"/>
    <lineage>
        <taxon>Eukaryota</taxon>
        <taxon>Metazoa</taxon>
        <taxon>Ecdysozoa</taxon>
        <taxon>Arthropoda</taxon>
        <taxon>Crustacea</taxon>
        <taxon>Multicrustacea</taxon>
        <taxon>Malacostraca</taxon>
        <taxon>Eumalacostraca</taxon>
        <taxon>Eucarida</taxon>
        <taxon>Decapoda</taxon>
        <taxon>Pleocyemata</taxon>
        <taxon>Anomura</taxon>
        <taxon>Galatheoidea</taxon>
        <taxon>Porcellanidae</taxon>
        <taxon>Petrolisthes</taxon>
    </lineage>
</organism>
<comment type="caution">
    <text evidence="1">The sequence shown here is derived from an EMBL/GenBank/DDBJ whole genome shotgun (WGS) entry which is preliminary data.</text>
</comment>